<dbReference type="PROSITE" id="PS51725">
    <property type="entry name" value="ABM"/>
    <property type="match status" value="1"/>
</dbReference>
<gene>
    <name evidence="2" type="ORF">EGK74_05730</name>
</gene>
<protein>
    <submittedName>
        <fullName evidence="2">Antibiotic biosynthesis monooxygenase</fullName>
    </submittedName>
</protein>
<dbReference type="InterPro" id="IPR011008">
    <property type="entry name" value="Dimeric_a/b-barrel"/>
</dbReference>
<accession>A0A3N4NJL3</accession>
<sequence length="97" mass="11025">MSIIKIVALITVKPEYRETLSAQFMQLVQASRAETGNNSYDLHQDIQNPNRFVFVESWQSQAAVDEHNASEHFQAFVQAIDGKTDNLEIVMLDELSI</sequence>
<dbReference type="GO" id="GO:0004497">
    <property type="term" value="F:monooxygenase activity"/>
    <property type="evidence" value="ECO:0007669"/>
    <property type="project" value="UniProtKB-KW"/>
</dbReference>
<dbReference type="GO" id="GO:0005829">
    <property type="term" value="C:cytosol"/>
    <property type="evidence" value="ECO:0007669"/>
    <property type="project" value="TreeGrafter"/>
</dbReference>
<dbReference type="PANTHER" id="PTHR33336:SF3">
    <property type="entry name" value="ABM DOMAIN-CONTAINING PROTEIN"/>
    <property type="match status" value="1"/>
</dbReference>
<dbReference type="InterPro" id="IPR007138">
    <property type="entry name" value="ABM_dom"/>
</dbReference>
<dbReference type="Proteomes" id="UP000272412">
    <property type="component" value="Unassembled WGS sequence"/>
</dbReference>
<name>A0A3N4NJL3_9NEIS</name>
<dbReference type="EMBL" id="RPFL01000013">
    <property type="protein sequence ID" value="RPD87393.1"/>
    <property type="molecule type" value="Genomic_DNA"/>
</dbReference>
<keyword evidence="3" id="KW-1185">Reference proteome</keyword>
<feature type="domain" description="ABM" evidence="1">
    <location>
        <begin position="4"/>
        <end position="92"/>
    </location>
</feature>
<evidence type="ECO:0000313" key="2">
    <source>
        <dbReference type="EMBL" id="RPD87393.1"/>
    </source>
</evidence>
<comment type="caution">
    <text evidence="2">The sequence shown here is derived from an EMBL/GenBank/DDBJ whole genome shotgun (WGS) entry which is preliminary data.</text>
</comment>
<evidence type="ECO:0000259" key="1">
    <source>
        <dbReference type="PROSITE" id="PS51725"/>
    </source>
</evidence>
<reference evidence="2 3" key="1">
    <citation type="submission" date="2018-11" db="EMBL/GenBank/DDBJ databases">
        <title>Neisseria weixii sp. nov. isolated from the rectal contents of plateau pika (Ochotona cruzoniae).</title>
        <authorList>
            <person name="Zhang G."/>
        </authorList>
    </citation>
    <scope>NUCLEOTIDE SEQUENCE [LARGE SCALE GENOMIC DNA]</scope>
    <source>
        <strain evidence="2 3">10009</strain>
    </source>
</reference>
<dbReference type="InterPro" id="IPR050744">
    <property type="entry name" value="AI-2_Isomerase_LsrG"/>
</dbReference>
<proteinExistence type="predicted"/>
<dbReference type="RefSeq" id="WP_123804169.1">
    <property type="nucleotide sequence ID" value="NZ_RPFL01000013.1"/>
</dbReference>
<keyword evidence="2" id="KW-0503">Monooxygenase</keyword>
<dbReference type="Pfam" id="PF03992">
    <property type="entry name" value="ABM"/>
    <property type="match status" value="1"/>
</dbReference>
<keyword evidence="2" id="KW-0560">Oxidoreductase</keyword>
<organism evidence="2 3">
    <name type="scientific">Neisseria weixii</name>
    <dbReference type="NCBI Taxonomy" id="1853276"/>
    <lineage>
        <taxon>Bacteria</taxon>
        <taxon>Pseudomonadati</taxon>
        <taxon>Pseudomonadota</taxon>
        <taxon>Betaproteobacteria</taxon>
        <taxon>Neisseriales</taxon>
        <taxon>Neisseriaceae</taxon>
        <taxon>Neisseria</taxon>
    </lineage>
</organism>
<evidence type="ECO:0000313" key="3">
    <source>
        <dbReference type="Proteomes" id="UP000272412"/>
    </source>
</evidence>
<dbReference type="AlphaFoldDB" id="A0A3N4NJL3"/>
<dbReference type="SUPFAM" id="SSF54909">
    <property type="entry name" value="Dimeric alpha+beta barrel"/>
    <property type="match status" value="1"/>
</dbReference>
<dbReference type="Gene3D" id="3.30.70.100">
    <property type="match status" value="1"/>
</dbReference>
<dbReference type="OrthoDB" id="9812192at2"/>
<dbReference type="PANTHER" id="PTHR33336">
    <property type="entry name" value="QUINOL MONOOXYGENASE YGIN-RELATED"/>
    <property type="match status" value="1"/>
</dbReference>